<evidence type="ECO:0000313" key="5">
    <source>
        <dbReference type="RefSeq" id="XP_030057517.1"/>
    </source>
</evidence>
<dbReference type="KEGG" id="muo:115469225"/>
<evidence type="ECO:0000313" key="8">
    <source>
        <dbReference type="RefSeq" id="XP_030057522.1"/>
    </source>
</evidence>
<feature type="repeat" description="ANK" evidence="3">
    <location>
        <begin position="131"/>
        <end position="163"/>
    </location>
</feature>
<evidence type="ECO:0000256" key="1">
    <source>
        <dbReference type="ARBA" id="ARBA00022737"/>
    </source>
</evidence>
<dbReference type="AlphaFoldDB" id="A0A6P7XY70"/>
<evidence type="ECO:0000256" key="3">
    <source>
        <dbReference type="PROSITE-ProRule" id="PRU00023"/>
    </source>
</evidence>
<dbReference type="PROSITE" id="PS50297">
    <property type="entry name" value="ANK_REP_REGION"/>
    <property type="match status" value="3"/>
</dbReference>
<dbReference type="InterPro" id="IPR002110">
    <property type="entry name" value="Ankyrin_rpt"/>
</dbReference>
<proteinExistence type="predicted"/>
<dbReference type="RefSeq" id="XP_030057522.1">
    <property type="nucleotide sequence ID" value="XM_030201662.1"/>
</dbReference>
<dbReference type="Gene3D" id="1.25.40.20">
    <property type="entry name" value="Ankyrin repeat-containing domain"/>
    <property type="match status" value="1"/>
</dbReference>
<dbReference type="Pfam" id="PF12796">
    <property type="entry name" value="Ank_2"/>
    <property type="match status" value="1"/>
</dbReference>
<dbReference type="PANTHER" id="PTHR24171:SF9">
    <property type="entry name" value="ANKYRIN REPEAT DOMAIN-CONTAINING PROTEIN 39"/>
    <property type="match status" value="1"/>
</dbReference>
<keyword evidence="4" id="KW-1185">Reference proteome</keyword>
<dbReference type="PRINTS" id="PR01415">
    <property type="entry name" value="ANKYRIN"/>
</dbReference>
<dbReference type="Proteomes" id="UP000515156">
    <property type="component" value="Chromosome 4"/>
</dbReference>
<sequence>MMASSRQSLDRACCCHGSSVPGSVQQTLDEMDFERGIWLAAMDGDLGRVKRFIERGTDPSWQDRSGYTALHYASRHGHLAVCELLLQSGACCNAQTSGGATPLHRACYCGHTEVAQLLLSQGADPGITDSDGMTCLHKAAERGHVDLCHLLLQHSPGLKGIRDRKSRRASDLVPAGEGLKNLLEGLKLEERSQASSAVSL</sequence>
<feature type="repeat" description="ANK" evidence="3">
    <location>
        <begin position="98"/>
        <end position="130"/>
    </location>
</feature>
<dbReference type="OrthoDB" id="539213at2759"/>
<dbReference type="RefSeq" id="XP_030057517.1">
    <property type="nucleotide sequence ID" value="XM_030201657.1"/>
</dbReference>
<dbReference type="InterPro" id="IPR036770">
    <property type="entry name" value="Ankyrin_rpt-contain_sf"/>
</dbReference>
<evidence type="ECO:0000256" key="2">
    <source>
        <dbReference type="ARBA" id="ARBA00023043"/>
    </source>
</evidence>
<dbReference type="PANTHER" id="PTHR24171">
    <property type="entry name" value="ANKYRIN REPEAT DOMAIN-CONTAINING PROTEIN 39-RELATED"/>
    <property type="match status" value="1"/>
</dbReference>
<name>A0A6P7XY70_9AMPH</name>
<gene>
    <name evidence="5 6 7 8" type="primary">ANKRD39</name>
</gene>
<dbReference type="GeneID" id="115469225"/>
<dbReference type="SMART" id="SM00248">
    <property type="entry name" value="ANK"/>
    <property type="match status" value="4"/>
</dbReference>
<accession>A0A6P7XY70</accession>
<keyword evidence="2 3" id="KW-0040">ANK repeat</keyword>
<dbReference type="RefSeq" id="XP_030057519.1">
    <property type="nucleotide sequence ID" value="XM_030201659.1"/>
</dbReference>
<feature type="repeat" description="ANK" evidence="3">
    <location>
        <begin position="65"/>
        <end position="97"/>
    </location>
</feature>
<dbReference type="Pfam" id="PF00023">
    <property type="entry name" value="Ank"/>
    <property type="match status" value="1"/>
</dbReference>
<dbReference type="SUPFAM" id="SSF48403">
    <property type="entry name" value="Ankyrin repeat"/>
    <property type="match status" value="1"/>
</dbReference>
<keyword evidence="1" id="KW-0677">Repeat</keyword>
<evidence type="ECO:0000313" key="6">
    <source>
        <dbReference type="RefSeq" id="XP_030057518.1"/>
    </source>
</evidence>
<dbReference type="RefSeq" id="XP_030057518.1">
    <property type="nucleotide sequence ID" value="XM_030201658.1"/>
</dbReference>
<organism evidence="4 6">
    <name type="scientific">Microcaecilia unicolor</name>
    <dbReference type="NCBI Taxonomy" id="1415580"/>
    <lineage>
        <taxon>Eukaryota</taxon>
        <taxon>Metazoa</taxon>
        <taxon>Chordata</taxon>
        <taxon>Craniata</taxon>
        <taxon>Vertebrata</taxon>
        <taxon>Euteleostomi</taxon>
        <taxon>Amphibia</taxon>
        <taxon>Gymnophiona</taxon>
        <taxon>Siphonopidae</taxon>
        <taxon>Microcaecilia</taxon>
    </lineage>
</organism>
<evidence type="ECO:0000313" key="4">
    <source>
        <dbReference type="Proteomes" id="UP000515156"/>
    </source>
</evidence>
<evidence type="ECO:0000313" key="7">
    <source>
        <dbReference type="RefSeq" id="XP_030057519.1"/>
    </source>
</evidence>
<dbReference type="CTD" id="51239"/>
<reference evidence="5 6" key="1">
    <citation type="submission" date="2025-04" db="UniProtKB">
        <authorList>
            <consortium name="RefSeq"/>
        </authorList>
    </citation>
    <scope>IDENTIFICATION</scope>
</reference>
<protein>
    <submittedName>
        <fullName evidence="5 6">Ankyrin repeat domain-containing protein 39</fullName>
    </submittedName>
</protein>
<dbReference type="PROSITE" id="PS50088">
    <property type="entry name" value="ANK_REPEAT"/>
    <property type="match status" value="3"/>
</dbReference>